<organism evidence="3">
    <name type="scientific">Volvox carteri f. nagariensis</name>
    <dbReference type="NCBI Taxonomy" id="3068"/>
    <lineage>
        <taxon>Eukaryota</taxon>
        <taxon>Viridiplantae</taxon>
        <taxon>Chlorophyta</taxon>
        <taxon>core chlorophytes</taxon>
        <taxon>Chlorophyceae</taxon>
        <taxon>CS clade</taxon>
        <taxon>Chlamydomonadales</taxon>
        <taxon>Volvocaceae</taxon>
        <taxon>Volvox</taxon>
    </lineage>
</organism>
<dbReference type="KEGG" id="vcn:VOLCADRAFT_107766"/>
<evidence type="ECO:0000256" key="1">
    <source>
        <dbReference type="SAM" id="MobiDB-lite"/>
    </source>
</evidence>
<dbReference type="InParanoid" id="D8UG95"/>
<feature type="region of interest" description="Disordered" evidence="1">
    <location>
        <begin position="205"/>
        <end position="246"/>
    </location>
</feature>
<dbReference type="RefSeq" id="XP_002957673.1">
    <property type="nucleotide sequence ID" value="XM_002957627.1"/>
</dbReference>
<feature type="compositionally biased region" description="Acidic residues" evidence="1">
    <location>
        <begin position="205"/>
        <end position="216"/>
    </location>
</feature>
<evidence type="ECO:0000313" key="2">
    <source>
        <dbReference type="EMBL" id="EFJ41222.1"/>
    </source>
</evidence>
<evidence type="ECO:0000313" key="3">
    <source>
        <dbReference type="Proteomes" id="UP000001058"/>
    </source>
</evidence>
<reference evidence="2 3" key="1">
    <citation type="journal article" date="2010" name="Science">
        <title>Genomic analysis of organismal complexity in the multicellular green alga Volvox carteri.</title>
        <authorList>
            <person name="Prochnik S.E."/>
            <person name="Umen J."/>
            <person name="Nedelcu A.M."/>
            <person name="Hallmann A."/>
            <person name="Miller S.M."/>
            <person name="Nishii I."/>
            <person name="Ferris P."/>
            <person name="Kuo A."/>
            <person name="Mitros T."/>
            <person name="Fritz-Laylin L.K."/>
            <person name="Hellsten U."/>
            <person name="Chapman J."/>
            <person name="Simakov O."/>
            <person name="Rensing S.A."/>
            <person name="Terry A."/>
            <person name="Pangilinan J."/>
            <person name="Kapitonov V."/>
            <person name="Jurka J."/>
            <person name="Salamov A."/>
            <person name="Shapiro H."/>
            <person name="Schmutz J."/>
            <person name="Grimwood J."/>
            <person name="Lindquist E."/>
            <person name="Lucas S."/>
            <person name="Grigoriev I.V."/>
            <person name="Schmitt R."/>
            <person name="Kirk D."/>
            <person name="Rokhsar D.S."/>
        </authorList>
    </citation>
    <scope>NUCLEOTIDE SEQUENCE [LARGE SCALE GENOMIC DNA]</scope>
    <source>
        <strain evidence="3">f. Nagariensis / Eve</strain>
    </source>
</reference>
<gene>
    <name evidence="2" type="ORF">VOLCADRAFT_107766</name>
</gene>
<dbReference type="EMBL" id="GL378398">
    <property type="protein sequence ID" value="EFJ41222.1"/>
    <property type="molecule type" value="Genomic_DNA"/>
</dbReference>
<keyword evidence="3" id="KW-1185">Reference proteome</keyword>
<sequence>MAIDTLRMDGNQYASHSGTALGYGAYHGYDTYARQSMQMQPQRGPPLQPRQGHGYSGCYGRSLNVFKSQGFSHGGASKRKYDTFNQAPQGASLLHQLRADNLKKTRRHFQGSFEALESTPRIAPKAPDNRHGFLLSAGSGALPSGPKGALHAITPSAVPGGEEQLWKNSYGNADKEAVQLAAAAGLDFLGSFYDEGATLTFDEGLEAGERDDEVEDRGDTGVDASVAEQPPNTFDEEASFPPQAKRKLASQAAYIAQLEEQQLTLRERIFLLEQQLAEARRQRGASPCGHSDDADEASDEDRATSSSE</sequence>
<dbReference type="GeneID" id="9627124"/>
<dbReference type="AlphaFoldDB" id="D8UG95"/>
<accession>D8UG95</accession>
<name>D8UG95_VOLCA</name>
<protein>
    <submittedName>
        <fullName evidence="2">Uncharacterized protein</fullName>
    </submittedName>
</protein>
<proteinExistence type="predicted"/>
<feature type="region of interest" description="Disordered" evidence="1">
    <location>
        <begin position="280"/>
        <end position="308"/>
    </location>
</feature>
<dbReference type="Proteomes" id="UP000001058">
    <property type="component" value="Unassembled WGS sequence"/>
</dbReference>
<dbReference type="OrthoDB" id="539765at2759"/>